<accession>A0A9D1HK47</accession>
<name>A0A9D1HK47_9FIRM</name>
<dbReference type="NCBIfam" id="TIGR00103">
    <property type="entry name" value="DNA_YbaB_EbfC"/>
    <property type="match status" value="1"/>
</dbReference>
<sequence>MARGMDMQALMRQAQKMQSDMARAQEELKETVVEGVAGGGMVKVKANCANDILGIEINPEVVDPEDVEMLQDLILAAINDAMAKAGEIAGNRMGAVTGGMKLPF</sequence>
<dbReference type="GO" id="GO:0005829">
    <property type="term" value="C:cytosol"/>
    <property type="evidence" value="ECO:0007669"/>
    <property type="project" value="TreeGrafter"/>
</dbReference>
<evidence type="ECO:0000313" key="5">
    <source>
        <dbReference type="Proteomes" id="UP000824124"/>
    </source>
</evidence>
<dbReference type="InterPro" id="IPR004401">
    <property type="entry name" value="YbaB/EbfC"/>
</dbReference>
<keyword evidence="3" id="KW-0175">Coiled coil</keyword>
<reference evidence="4" key="1">
    <citation type="submission" date="2020-10" db="EMBL/GenBank/DDBJ databases">
        <authorList>
            <person name="Gilroy R."/>
        </authorList>
    </citation>
    <scope>NUCLEOTIDE SEQUENCE</scope>
    <source>
        <strain evidence="4">2830</strain>
    </source>
</reference>
<dbReference type="Proteomes" id="UP000824124">
    <property type="component" value="Unassembled WGS sequence"/>
</dbReference>
<dbReference type="GO" id="GO:0043590">
    <property type="term" value="C:bacterial nucleoid"/>
    <property type="evidence" value="ECO:0007669"/>
    <property type="project" value="UniProtKB-UniRule"/>
</dbReference>
<reference evidence="4" key="2">
    <citation type="journal article" date="2021" name="PeerJ">
        <title>Extensive microbial diversity within the chicken gut microbiome revealed by metagenomics and culture.</title>
        <authorList>
            <person name="Gilroy R."/>
            <person name="Ravi A."/>
            <person name="Getino M."/>
            <person name="Pursley I."/>
            <person name="Horton D.L."/>
            <person name="Alikhan N.F."/>
            <person name="Baker D."/>
            <person name="Gharbi K."/>
            <person name="Hall N."/>
            <person name="Watson M."/>
            <person name="Adriaenssens E.M."/>
            <person name="Foster-Nyarko E."/>
            <person name="Jarju S."/>
            <person name="Secka A."/>
            <person name="Antonio M."/>
            <person name="Oren A."/>
            <person name="Chaudhuri R.R."/>
            <person name="La Ragione R."/>
            <person name="Hildebrand F."/>
            <person name="Pallen M.J."/>
        </authorList>
    </citation>
    <scope>NUCLEOTIDE SEQUENCE</scope>
    <source>
        <strain evidence="4">2830</strain>
    </source>
</reference>
<dbReference type="PIRSF" id="PIRSF004555">
    <property type="entry name" value="UCP004555"/>
    <property type="match status" value="1"/>
</dbReference>
<dbReference type="AlphaFoldDB" id="A0A9D1HK47"/>
<dbReference type="SUPFAM" id="SSF82607">
    <property type="entry name" value="YbaB-like"/>
    <property type="match status" value="1"/>
</dbReference>
<evidence type="ECO:0000313" key="4">
    <source>
        <dbReference type="EMBL" id="HIU10540.1"/>
    </source>
</evidence>
<evidence type="ECO:0000256" key="1">
    <source>
        <dbReference type="ARBA" id="ARBA00023125"/>
    </source>
</evidence>
<comment type="similarity">
    <text evidence="2">Belongs to the YbaB/EbfC family.</text>
</comment>
<dbReference type="HAMAP" id="MF_00274">
    <property type="entry name" value="DNA_YbaB_EbfC"/>
    <property type="match status" value="1"/>
</dbReference>
<comment type="subunit">
    <text evidence="2">Homodimer.</text>
</comment>
<dbReference type="Gene3D" id="3.30.1310.10">
    <property type="entry name" value="Nucleoid-associated protein YbaB-like domain"/>
    <property type="match status" value="1"/>
</dbReference>
<evidence type="ECO:0000256" key="3">
    <source>
        <dbReference type="SAM" id="Coils"/>
    </source>
</evidence>
<keyword evidence="1 2" id="KW-0238">DNA-binding</keyword>
<dbReference type="GO" id="GO:0003677">
    <property type="term" value="F:DNA binding"/>
    <property type="evidence" value="ECO:0007669"/>
    <property type="project" value="UniProtKB-UniRule"/>
</dbReference>
<proteinExistence type="inferred from homology"/>
<gene>
    <name evidence="4" type="ORF">IAB00_04750</name>
</gene>
<comment type="caution">
    <text evidence="4">The sequence shown here is derived from an EMBL/GenBank/DDBJ whole genome shotgun (WGS) entry which is preliminary data.</text>
</comment>
<dbReference type="Pfam" id="PF02575">
    <property type="entry name" value="YbaB_DNA_bd"/>
    <property type="match status" value="1"/>
</dbReference>
<comment type="function">
    <text evidence="2">Binds to DNA and alters its conformation. May be involved in regulation of gene expression, nucleoid organization and DNA protection.</text>
</comment>
<dbReference type="EMBL" id="DVMH01000022">
    <property type="protein sequence ID" value="HIU10540.1"/>
    <property type="molecule type" value="Genomic_DNA"/>
</dbReference>
<feature type="coiled-coil region" evidence="3">
    <location>
        <begin position="7"/>
        <end position="34"/>
    </location>
</feature>
<organism evidence="4 5">
    <name type="scientific">Candidatus Avidehalobacter gallistercoris</name>
    <dbReference type="NCBI Taxonomy" id="2840694"/>
    <lineage>
        <taxon>Bacteria</taxon>
        <taxon>Bacillati</taxon>
        <taxon>Bacillota</taxon>
        <taxon>Clostridia</taxon>
        <taxon>Eubacteriales</taxon>
        <taxon>Peptococcaceae</taxon>
        <taxon>Peptococcaceae incertae sedis</taxon>
        <taxon>Candidatus Avidehalobacter</taxon>
    </lineage>
</organism>
<protein>
    <recommendedName>
        <fullName evidence="2">Nucleoid-associated protein IAB00_04750</fullName>
    </recommendedName>
</protein>
<evidence type="ECO:0000256" key="2">
    <source>
        <dbReference type="HAMAP-Rule" id="MF_00274"/>
    </source>
</evidence>
<dbReference type="PANTHER" id="PTHR33449:SF1">
    <property type="entry name" value="NUCLEOID-ASSOCIATED PROTEIN YBAB"/>
    <property type="match status" value="1"/>
</dbReference>
<dbReference type="InterPro" id="IPR036894">
    <property type="entry name" value="YbaB-like_sf"/>
</dbReference>
<comment type="subcellular location">
    <subcellularLocation>
        <location evidence="2">Cytoplasm</location>
        <location evidence="2">Nucleoid</location>
    </subcellularLocation>
</comment>
<keyword evidence="2" id="KW-0963">Cytoplasm</keyword>
<dbReference type="PANTHER" id="PTHR33449">
    <property type="entry name" value="NUCLEOID-ASSOCIATED PROTEIN YBAB"/>
    <property type="match status" value="1"/>
</dbReference>